<organism evidence="1 2">
    <name type="scientific">Maioricimonas rarisocia</name>
    <dbReference type="NCBI Taxonomy" id="2528026"/>
    <lineage>
        <taxon>Bacteria</taxon>
        <taxon>Pseudomonadati</taxon>
        <taxon>Planctomycetota</taxon>
        <taxon>Planctomycetia</taxon>
        <taxon>Planctomycetales</taxon>
        <taxon>Planctomycetaceae</taxon>
        <taxon>Maioricimonas</taxon>
    </lineage>
</organism>
<reference evidence="1 2" key="1">
    <citation type="submission" date="2019-02" db="EMBL/GenBank/DDBJ databases">
        <title>Deep-cultivation of Planctomycetes and their phenomic and genomic characterization uncovers novel biology.</title>
        <authorList>
            <person name="Wiegand S."/>
            <person name="Jogler M."/>
            <person name="Boedeker C."/>
            <person name="Pinto D."/>
            <person name="Vollmers J."/>
            <person name="Rivas-Marin E."/>
            <person name="Kohn T."/>
            <person name="Peeters S.H."/>
            <person name="Heuer A."/>
            <person name="Rast P."/>
            <person name="Oberbeckmann S."/>
            <person name="Bunk B."/>
            <person name="Jeske O."/>
            <person name="Meyerdierks A."/>
            <person name="Storesund J.E."/>
            <person name="Kallscheuer N."/>
            <person name="Luecker S."/>
            <person name="Lage O.M."/>
            <person name="Pohl T."/>
            <person name="Merkel B.J."/>
            <person name="Hornburger P."/>
            <person name="Mueller R.-W."/>
            <person name="Bruemmer F."/>
            <person name="Labrenz M."/>
            <person name="Spormann A.M."/>
            <person name="Op den Camp H."/>
            <person name="Overmann J."/>
            <person name="Amann R."/>
            <person name="Jetten M.S.M."/>
            <person name="Mascher T."/>
            <person name="Medema M.H."/>
            <person name="Devos D.P."/>
            <person name="Kaster A.-K."/>
            <person name="Ovreas L."/>
            <person name="Rohde M."/>
            <person name="Galperin M.Y."/>
            <person name="Jogler C."/>
        </authorList>
    </citation>
    <scope>NUCLEOTIDE SEQUENCE [LARGE SCALE GENOMIC DNA]</scope>
    <source>
        <strain evidence="1 2">Mal4</strain>
    </source>
</reference>
<dbReference type="AlphaFoldDB" id="A0A517Z5S3"/>
<sequence length="157" mass="17967">MSLMTQAQFVGSIALIRRWFGEKERWLARWDERAQVLDFVHAERLEGESYRESIDREVAWTLDLQRKRDYIVSSAPRLHFQAPLEIPGQCTPVFFVVQFFVVDLYGQQAARTIDADDRNQWCRPAELKAGQSADGRAIAPGLHALLARTEAIPSHGE</sequence>
<protein>
    <submittedName>
        <fullName evidence="1">Uncharacterized protein</fullName>
    </submittedName>
</protein>
<name>A0A517Z5S3_9PLAN</name>
<evidence type="ECO:0000313" key="2">
    <source>
        <dbReference type="Proteomes" id="UP000320496"/>
    </source>
</evidence>
<dbReference type="EMBL" id="CP036275">
    <property type="protein sequence ID" value="QDU37789.1"/>
    <property type="molecule type" value="Genomic_DNA"/>
</dbReference>
<gene>
    <name evidence="1" type="ORF">Mal4_21060</name>
</gene>
<accession>A0A517Z5S3</accession>
<dbReference type="KEGG" id="mri:Mal4_21060"/>
<proteinExistence type="predicted"/>
<dbReference type="Proteomes" id="UP000320496">
    <property type="component" value="Chromosome"/>
</dbReference>
<keyword evidence="2" id="KW-1185">Reference proteome</keyword>
<evidence type="ECO:0000313" key="1">
    <source>
        <dbReference type="EMBL" id="QDU37789.1"/>
    </source>
</evidence>